<evidence type="ECO:0000256" key="5">
    <source>
        <dbReference type="SAM" id="Phobius"/>
    </source>
</evidence>
<dbReference type="InterPro" id="IPR008217">
    <property type="entry name" value="Ccc1_fam"/>
</dbReference>
<dbReference type="GO" id="GO:0012505">
    <property type="term" value="C:endomembrane system"/>
    <property type="evidence" value="ECO:0007669"/>
    <property type="project" value="UniProtKB-SubCell"/>
</dbReference>
<sequence>MQSKYISASYLRNFIFGVEDSLVSTVGLLSGIAIAEVPRQTIVLTGIVLIFVEAFSMAVGSFLSEHSAEDFLRKSEGSTNSPRIGGVIMFFSYFIAGFIPLSPYFFFETKFAFGMSIAFSLISLFLLGFVSARFSHSNIWRSGFRMLLLGGVAIFVGTIVGQLVNNF</sequence>
<keyword evidence="3 5" id="KW-1133">Transmembrane helix</keyword>
<accession>A0A2H0URW3</accession>
<evidence type="ECO:0000313" key="7">
    <source>
        <dbReference type="Proteomes" id="UP000231157"/>
    </source>
</evidence>
<feature type="transmembrane region" description="Helical" evidence="5">
    <location>
        <begin position="144"/>
        <end position="164"/>
    </location>
</feature>
<dbReference type="GO" id="GO:0030026">
    <property type="term" value="P:intracellular manganese ion homeostasis"/>
    <property type="evidence" value="ECO:0007669"/>
    <property type="project" value="InterPro"/>
</dbReference>
<protein>
    <recommendedName>
        <fullName evidence="8">VIT family protein</fullName>
    </recommendedName>
</protein>
<dbReference type="AlphaFoldDB" id="A0A2H0URW3"/>
<keyword evidence="4 5" id="KW-0472">Membrane</keyword>
<dbReference type="EMBL" id="PFAZ01000007">
    <property type="protein sequence ID" value="PIR89127.1"/>
    <property type="molecule type" value="Genomic_DNA"/>
</dbReference>
<evidence type="ECO:0008006" key="8">
    <source>
        <dbReference type="Google" id="ProtNLM"/>
    </source>
</evidence>
<evidence type="ECO:0000256" key="3">
    <source>
        <dbReference type="ARBA" id="ARBA00022989"/>
    </source>
</evidence>
<dbReference type="GO" id="GO:0005384">
    <property type="term" value="F:manganese ion transmembrane transporter activity"/>
    <property type="evidence" value="ECO:0007669"/>
    <property type="project" value="InterPro"/>
</dbReference>
<feature type="transmembrane region" description="Helical" evidence="5">
    <location>
        <begin position="111"/>
        <end position="132"/>
    </location>
</feature>
<evidence type="ECO:0000256" key="4">
    <source>
        <dbReference type="ARBA" id="ARBA00023136"/>
    </source>
</evidence>
<evidence type="ECO:0000256" key="1">
    <source>
        <dbReference type="ARBA" id="ARBA00004127"/>
    </source>
</evidence>
<evidence type="ECO:0000313" key="6">
    <source>
        <dbReference type="EMBL" id="PIR89127.1"/>
    </source>
</evidence>
<keyword evidence="2 5" id="KW-0812">Transmembrane</keyword>
<dbReference type="Proteomes" id="UP000231157">
    <property type="component" value="Unassembled WGS sequence"/>
</dbReference>
<feature type="transmembrane region" description="Helical" evidence="5">
    <location>
        <begin position="41"/>
        <end position="63"/>
    </location>
</feature>
<reference evidence="7" key="1">
    <citation type="submission" date="2017-09" db="EMBL/GenBank/DDBJ databases">
        <title>Depth-based differentiation of microbial function through sediment-hosted aquifers and enrichment of novel symbionts in the deep terrestrial subsurface.</title>
        <authorList>
            <person name="Probst A.J."/>
            <person name="Ladd B."/>
            <person name="Jarett J.K."/>
            <person name="Geller-Mcgrath D.E."/>
            <person name="Sieber C.M.K."/>
            <person name="Emerson J.B."/>
            <person name="Anantharaman K."/>
            <person name="Thomas B.C."/>
            <person name="Malmstrom R."/>
            <person name="Stieglmeier M."/>
            <person name="Klingl A."/>
            <person name="Woyke T."/>
            <person name="Ryan C.M."/>
            <person name="Banfield J.F."/>
        </authorList>
    </citation>
    <scope>NUCLEOTIDE SEQUENCE [LARGE SCALE GENOMIC DNA]</scope>
</reference>
<dbReference type="PANTHER" id="PTHR31851">
    <property type="entry name" value="FE(2+)/MN(2+) TRANSPORTER PCL1"/>
    <property type="match status" value="1"/>
</dbReference>
<name>A0A2H0URW3_9BACT</name>
<feature type="transmembrane region" description="Helical" evidence="5">
    <location>
        <begin position="84"/>
        <end position="105"/>
    </location>
</feature>
<proteinExistence type="predicted"/>
<comment type="caution">
    <text evidence="6">The sequence shown here is derived from an EMBL/GenBank/DDBJ whole genome shotgun (WGS) entry which is preliminary data.</text>
</comment>
<feature type="transmembrane region" description="Helical" evidence="5">
    <location>
        <begin position="12"/>
        <end position="35"/>
    </location>
</feature>
<organism evidence="6 7">
    <name type="scientific">Candidatus Harrisonbacteria bacterium CG10_big_fil_rev_8_21_14_0_10_40_38</name>
    <dbReference type="NCBI Taxonomy" id="1974583"/>
    <lineage>
        <taxon>Bacteria</taxon>
        <taxon>Candidatus Harrisoniibacteriota</taxon>
    </lineage>
</organism>
<evidence type="ECO:0000256" key="2">
    <source>
        <dbReference type="ARBA" id="ARBA00022692"/>
    </source>
</evidence>
<gene>
    <name evidence="6" type="ORF">COU07_02765</name>
</gene>
<dbReference type="Pfam" id="PF01988">
    <property type="entry name" value="VIT1"/>
    <property type="match status" value="2"/>
</dbReference>
<dbReference type="CDD" id="cd01059">
    <property type="entry name" value="CCC1_like"/>
    <property type="match status" value="1"/>
</dbReference>
<comment type="subcellular location">
    <subcellularLocation>
        <location evidence="1">Endomembrane system</location>
        <topology evidence="1">Multi-pass membrane protein</topology>
    </subcellularLocation>
</comment>